<dbReference type="InterPro" id="IPR008972">
    <property type="entry name" value="Cupredoxin"/>
</dbReference>
<dbReference type="OrthoDB" id="9757546at2"/>
<accession>A0A0C2VK38</accession>
<sequence>MFLKKFVDELPIPPVIKPNGKREGLPFYNVTMEQMKQKMHRDLPPTTVWGYNGMYPGPAFEAKQNEPNPNCQRPATLCYHDHALGITRLNVYAGLAGFYILRIIKAKKSFKQTTPAPFTNGEAPSKDLSQIMQFRVKS</sequence>
<proteinExistence type="inferred from homology"/>
<reference evidence="2 3" key="1">
    <citation type="submission" date="2015-01" db="EMBL/GenBank/DDBJ databases">
        <title>Genome sequencing of Jeotgalibacillus soli.</title>
        <authorList>
            <person name="Goh K.M."/>
            <person name="Chan K.-G."/>
            <person name="Yaakop A.S."/>
            <person name="Ee R."/>
            <person name="Gan H.M."/>
            <person name="Chan C.S."/>
        </authorList>
    </citation>
    <scope>NUCLEOTIDE SEQUENCE [LARGE SCALE GENOMIC DNA]</scope>
    <source>
        <strain evidence="2 3">P9</strain>
    </source>
</reference>
<dbReference type="InterPro" id="IPR045087">
    <property type="entry name" value="Cu-oxidase_fam"/>
</dbReference>
<comment type="caution">
    <text evidence="2">The sequence shown here is derived from an EMBL/GenBank/DDBJ whole genome shotgun (WGS) entry which is preliminary data.</text>
</comment>
<evidence type="ECO:0000313" key="2">
    <source>
        <dbReference type="EMBL" id="KIL49272.1"/>
    </source>
</evidence>
<dbReference type="STRING" id="889306.KP78_07400"/>
<evidence type="ECO:0000313" key="3">
    <source>
        <dbReference type="Proteomes" id="UP000031938"/>
    </source>
</evidence>
<gene>
    <name evidence="2" type="ORF">KP78_07400</name>
</gene>
<dbReference type="PANTHER" id="PTHR48267">
    <property type="entry name" value="CUPREDOXIN SUPERFAMILY PROTEIN"/>
    <property type="match status" value="1"/>
</dbReference>
<name>A0A0C2VK38_9BACL</name>
<dbReference type="EMBL" id="JXRP01000009">
    <property type="protein sequence ID" value="KIL49272.1"/>
    <property type="molecule type" value="Genomic_DNA"/>
</dbReference>
<dbReference type="PANTHER" id="PTHR48267:SF1">
    <property type="entry name" value="BILIRUBIN OXIDASE"/>
    <property type="match status" value="1"/>
</dbReference>
<organism evidence="2 3">
    <name type="scientific">Jeotgalibacillus soli</name>
    <dbReference type="NCBI Taxonomy" id="889306"/>
    <lineage>
        <taxon>Bacteria</taxon>
        <taxon>Bacillati</taxon>
        <taxon>Bacillota</taxon>
        <taxon>Bacilli</taxon>
        <taxon>Bacillales</taxon>
        <taxon>Caryophanaceae</taxon>
        <taxon>Jeotgalibacillus</taxon>
    </lineage>
</organism>
<comment type="similarity">
    <text evidence="1">Belongs to the multicopper oxidase family.</text>
</comment>
<dbReference type="SUPFAM" id="SSF49503">
    <property type="entry name" value="Cupredoxins"/>
    <property type="match status" value="1"/>
</dbReference>
<dbReference type="Proteomes" id="UP000031938">
    <property type="component" value="Unassembled WGS sequence"/>
</dbReference>
<dbReference type="Gene3D" id="2.60.40.420">
    <property type="entry name" value="Cupredoxins - blue copper proteins"/>
    <property type="match status" value="2"/>
</dbReference>
<dbReference type="PATRIC" id="fig|889306.3.peg.741"/>
<dbReference type="AlphaFoldDB" id="A0A0C2VK38"/>
<evidence type="ECO:0000256" key="1">
    <source>
        <dbReference type="ARBA" id="ARBA00010609"/>
    </source>
</evidence>
<keyword evidence="3" id="KW-1185">Reference proteome</keyword>
<protein>
    <submittedName>
        <fullName evidence="2">Copper oxidase</fullName>
    </submittedName>
</protein>